<comment type="caution">
    <text evidence="3">The sequence shown here is derived from an EMBL/GenBank/DDBJ whole genome shotgun (WGS) entry which is preliminary data.</text>
</comment>
<evidence type="ECO:0000256" key="1">
    <source>
        <dbReference type="SAM" id="MobiDB-lite"/>
    </source>
</evidence>
<feature type="compositionally biased region" description="Acidic residues" evidence="1">
    <location>
        <begin position="183"/>
        <end position="194"/>
    </location>
</feature>
<dbReference type="InterPro" id="IPR026960">
    <property type="entry name" value="RVT-Znf"/>
</dbReference>
<sequence length="524" mass="58274">MEAINPPLLANQAASSGSIPPTAAGSSAAAAATTEGLVVDTPQQAVLPNNKRKRLGQHVLDAAPVDAAPPAPTKRVKRPANKPPPQKKSAPKKPAAKKLAAAKMMSLIALMAAMAKAPSTSSAVAHKVVNEIPVVDSAPESYVDMLNEAAVDIDSPPLANYDDYNDGLEEGLEGDEFGKEDVGGDEEDDSEEIEEGSSAMNALDWLRNIIRCLKIYQNAEGLWADLLRAKYLGDHDLFSPAVPTKGSQFWNAIQKIKWYFKLGAKHQVHNGRRTYFWLDWWTGVRTNEGWRIRFRRTFGLAERVEWDNLCRIFDLSPASDGDDVVRWALEPSGEYSTNSMYSKLSRGGTVTHFKEIWRTRVPPKIRVFLWQLIRGRLPSGDQLLKRNGPSNGRCALCGEWETCDHIFFTCHIARFMWAGIRDLLACSWDPTGAADFVAIANGLTGRLRRIAWYTFAAQSWALWNVRNKLAIEGSLISSPADAIFKMSIYMQSRRVLVRRKDRPLLDVALDEVRRLHARIRAGGR</sequence>
<accession>A0AAD8WKG6</accession>
<dbReference type="Pfam" id="PF13966">
    <property type="entry name" value="zf-RVT"/>
    <property type="match status" value="1"/>
</dbReference>
<feature type="domain" description="Reverse transcriptase zinc-binding" evidence="2">
    <location>
        <begin position="335"/>
        <end position="417"/>
    </location>
</feature>
<dbReference type="PANTHER" id="PTHR36617">
    <property type="entry name" value="PROTEIN, PUTATIVE-RELATED"/>
    <property type="match status" value="1"/>
</dbReference>
<evidence type="ECO:0000313" key="4">
    <source>
        <dbReference type="Proteomes" id="UP001231189"/>
    </source>
</evidence>
<name>A0AAD8WKG6_LOLMU</name>
<feature type="region of interest" description="Disordered" evidence="1">
    <location>
        <begin position="169"/>
        <end position="194"/>
    </location>
</feature>
<feature type="region of interest" description="Disordered" evidence="1">
    <location>
        <begin position="1"/>
        <end position="96"/>
    </location>
</feature>
<gene>
    <name evidence="3" type="ORF">QYE76_051379</name>
</gene>
<proteinExistence type="predicted"/>
<protein>
    <recommendedName>
        <fullName evidence="2">Reverse transcriptase zinc-binding domain-containing protein</fullName>
    </recommendedName>
</protein>
<keyword evidence="4" id="KW-1185">Reference proteome</keyword>
<dbReference type="PANTHER" id="PTHR36617:SF5">
    <property type="entry name" value="OS05G0421675 PROTEIN"/>
    <property type="match status" value="1"/>
</dbReference>
<evidence type="ECO:0000313" key="3">
    <source>
        <dbReference type="EMBL" id="KAK1663220.1"/>
    </source>
</evidence>
<dbReference type="EMBL" id="JAUUTY010000003">
    <property type="protein sequence ID" value="KAK1663220.1"/>
    <property type="molecule type" value="Genomic_DNA"/>
</dbReference>
<reference evidence="3" key="1">
    <citation type="submission" date="2023-07" db="EMBL/GenBank/DDBJ databases">
        <title>A chromosome-level genome assembly of Lolium multiflorum.</title>
        <authorList>
            <person name="Chen Y."/>
            <person name="Copetti D."/>
            <person name="Kolliker R."/>
            <person name="Studer B."/>
        </authorList>
    </citation>
    <scope>NUCLEOTIDE SEQUENCE</scope>
    <source>
        <strain evidence="3">02402/16</strain>
        <tissue evidence="3">Leaf</tissue>
    </source>
</reference>
<evidence type="ECO:0000259" key="2">
    <source>
        <dbReference type="Pfam" id="PF13966"/>
    </source>
</evidence>
<organism evidence="3 4">
    <name type="scientific">Lolium multiflorum</name>
    <name type="common">Italian ryegrass</name>
    <name type="synonym">Lolium perenne subsp. multiflorum</name>
    <dbReference type="NCBI Taxonomy" id="4521"/>
    <lineage>
        <taxon>Eukaryota</taxon>
        <taxon>Viridiplantae</taxon>
        <taxon>Streptophyta</taxon>
        <taxon>Embryophyta</taxon>
        <taxon>Tracheophyta</taxon>
        <taxon>Spermatophyta</taxon>
        <taxon>Magnoliopsida</taxon>
        <taxon>Liliopsida</taxon>
        <taxon>Poales</taxon>
        <taxon>Poaceae</taxon>
        <taxon>BOP clade</taxon>
        <taxon>Pooideae</taxon>
        <taxon>Poodae</taxon>
        <taxon>Poeae</taxon>
        <taxon>Poeae Chloroplast Group 2 (Poeae type)</taxon>
        <taxon>Loliodinae</taxon>
        <taxon>Loliinae</taxon>
        <taxon>Lolium</taxon>
    </lineage>
</organism>
<dbReference type="Proteomes" id="UP001231189">
    <property type="component" value="Unassembled WGS sequence"/>
</dbReference>
<dbReference type="AlphaFoldDB" id="A0AAD8WKG6"/>
<feature type="compositionally biased region" description="Low complexity" evidence="1">
    <location>
        <begin position="13"/>
        <end position="33"/>
    </location>
</feature>